<protein>
    <submittedName>
        <fullName evidence="1">Uncharacterized protein</fullName>
    </submittedName>
</protein>
<gene>
    <name evidence="1" type="ORF">Tco_0940187</name>
</gene>
<organism evidence="1 2">
    <name type="scientific">Tanacetum coccineum</name>
    <dbReference type="NCBI Taxonomy" id="301880"/>
    <lineage>
        <taxon>Eukaryota</taxon>
        <taxon>Viridiplantae</taxon>
        <taxon>Streptophyta</taxon>
        <taxon>Embryophyta</taxon>
        <taxon>Tracheophyta</taxon>
        <taxon>Spermatophyta</taxon>
        <taxon>Magnoliopsida</taxon>
        <taxon>eudicotyledons</taxon>
        <taxon>Gunneridae</taxon>
        <taxon>Pentapetalae</taxon>
        <taxon>asterids</taxon>
        <taxon>campanulids</taxon>
        <taxon>Asterales</taxon>
        <taxon>Asteraceae</taxon>
        <taxon>Asteroideae</taxon>
        <taxon>Anthemideae</taxon>
        <taxon>Anthemidinae</taxon>
        <taxon>Tanacetum</taxon>
    </lineage>
</organism>
<proteinExistence type="predicted"/>
<keyword evidence="2" id="KW-1185">Reference proteome</keyword>
<name>A0ABQ5DPM0_9ASTR</name>
<sequence length="133" mass="15278">MHVPSPVLSTEMPEICLLLRNRPCRTTVLGPGLTRSGEFGSWRMNHINPQLYDARHDPELYLRARFNSCQVSCATWAHLMDLAISTFRGHITLDYGPIGLQQFRDHTELQAGRLVRTDGDYRTAKMQPSRQRQ</sequence>
<reference evidence="1" key="2">
    <citation type="submission" date="2022-01" db="EMBL/GenBank/DDBJ databases">
        <authorList>
            <person name="Yamashiro T."/>
            <person name="Shiraishi A."/>
            <person name="Satake H."/>
            <person name="Nakayama K."/>
        </authorList>
    </citation>
    <scope>NUCLEOTIDE SEQUENCE</scope>
</reference>
<dbReference type="EMBL" id="BQNB010015462">
    <property type="protein sequence ID" value="GJT40322.1"/>
    <property type="molecule type" value="Genomic_DNA"/>
</dbReference>
<accession>A0ABQ5DPM0</accession>
<dbReference type="Proteomes" id="UP001151760">
    <property type="component" value="Unassembled WGS sequence"/>
</dbReference>
<evidence type="ECO:0000313" key="2">
    <source>
        <dbReference type="Proteomes" id="UP001151760"/>
    </source>
</evidence>
<comment type="caution">
    <text evidence="1">The sequence shown here is derived from an EMBL/GenBank/DDBJ whole genome shotgun (WGS) entry which is preliminary data.</text>
</comment>
<evidence type="ECO:0000313" key="1">
    <source>
        <dbReference type="EMBL" id="GJT40322.1"/>
    </source>
</evidence>
<reference evidence="1" key="1">
    <citation type="journal article" date="2022" name="Int. J. Mol. Sci.">
        <title>Draft Genome of Tanacetum Coccineum: Genomic Comparison of Closely Related Tanacetum-Family Plants.</title>
        <authorList>
            <person name="Yamashiro T."/>
            <person name="Shiraishi A."/>
            <person name="Nakayama K."/>
            <person name="Satake H."/>
        </authorList>
    </citation>
    <scope>NUCLEOTIDE SEQUENCE</scope>
</reference>